<dbReference type="AlphaFoldDB" id="A0A6B0RG81"/>
<organism evidence="1 2">
    <name type="scientific">Bos mutus</name>
    <name type="common">wild yak</name>
    <dbReference type="NCBI Taxonomy" id="72004"/>
    <lineage>
        <taxon>Eukaryota</taxon>
        <taxon>Metazoa</taxon>
        <taxon>Chordata</taxon>
        <taxon>Craniata</taxon>
        <taxon>Vertebrata</taxon>
        <taxon>Euteleostomi</taxon>
        <taxon>Mammalia</taxon>
        <taxon>Eutheria</taxon>
        <taxon>Laurasiatheria</taxon>
        <taxon>Artiodactyla</taxon>
        <taxon>Ruminantia</taxon>
        <taxon>Pecora</taxon>
        <taxon>Bovidae</taxon>
        <taxon>Bovinae</taxon>
        <taxon>Bos</taxon>
    </lineage>
</organism>
<evidence type="ECO:0000313" key="2">
    <source>
        <dbReference type="Proteomes" id="UP000322234"/>
    </source>
</evidence>
<proteinExistence type="predicted"/>
<dbReference type="Proteomes" id="UP000322234">
    <property type="component" value="Unassembled WGS sequence"/>
</dbReference>
<comment type="caution">
    <text evidence="1">The sequence shown here is derived from an EMBL/GenBank/DDBJ whole genome shotgun (WGS) entry which is preliminary data.</text>
</comment>
<evidence type="ECO:0000313" key="1">
    <source>
        <dbReference type="EMBL" id="MXQ86984.1"/>
    </source>
</evidence>
<dbReference type="EMBL" id="VBQZ03000036">
    <property type="protein sequence ID" value="MXQ86984.1"/>
    <property type="molecule type" value="Genomic_DNA"/>
</dbReference>
<protein>
    <submittedName>
        <fullName evidence="1">Uncharacterized protein</fullName>
    </submittedName>
</protein>
<reference evidence="1" key="1">
    <citation type="submission" date="2019-10" db="EMBL/GenBank/DDBJ databases">
        <title>The sequence and de novo assembly of the wild yak genome.</title>
        <authorList>
            <person name="Liu Y."/>
        </authorList>
    </citation>
    <scope>NUCLEOTIDE SEQUENCE [LARGE SCALE GENOMIC DNA]</scope>
    <source>
        <strain evidence="1">WY2019</strain>
    </source>
</reference>
<name>A0A6B0RG81_9CETA</name>
<keyword evidence="2" id="KW-1185">Reference proteome</keyword>
<accession>A0A6B0RG81</accession>
<sequence>MVSVQTRDESTQFRSDRKPPTLIAFSSDVGHQKTTRALAYSAFELPPDAGGFNRAAAEPELCASGPLGRALQAWGQLRSPRPSPRLHWRAVRAGVTGGTGLELTGGASHVSALKRRRGHTGAPAPPAPHRRALVQAAGSVLTEQENTEARPLTSSQAEAARWAGAETLSPGLGHVQEACVKARDQDVGRKAVMEEAETKPPGRAGPLISAASDGFRGGGGGEEVDVVKCGATASGSQGPVFHPGVSNPPVSLRKPPAPPLTQGLFSRLTSCRSGRLSYRMS</sequence>
<gene>
    <name evidence="1" type="ORF">E5288_WYG007610</name>
</gene>